<sequence length="169" mass="18132">MNTALLVIDVQQSLLDEGPWQAEAMLANIAKLVSAARVAKAPIIYITDRRVQPNPALHASLQPSSSEASIEKSYCDSFIETRLEEELTTRKIERLIIAGMQTDYCIDTTCRSAAARGYTIVLIGDAHSTVDDGPLSAEQVIAHHNRILDGFAAGDGSISVTDTASASFA</sequence>
<protein>
    <submittedName>
        <fullName evidence="1">Isochorismatase family protein</fullName>
    </submittedName>
</protein>
<keyword evidence="2" id="KW-1185">Reference proteome</keyword>
<comment type="caution">
    <text evidence="1">The sequence shown here is derived from an EMBL/GenBank/DDBJ whole genome shotgun (WGS) entry which is preliminary data.</text>
</comment>
<evidence type="ECO:0000313" key="1">
    <source>
        <dbReference type="EMBL" id="KAK9237203.1"/>
    </source>
</evidence>
<accession>A0ACC3T000</accession>
<reference evidence="2" key="1">
    <citation type="journal article" date="2024" name="Front. Bioeng. Biotechnol.">
        <title>Genome-scale model development and genomic sequencing of the oleaginous clade Lipomyces.</title>
        <authorList>
            <person name="Czajka J.J."/>
            <person name="Han Y."/>
            <person name="Kim J."/>
            <person name="Mondo S.J."/>
            <person name="Hofstad B.A."/>
            <person name="Robles A."/>
            <person name="Haridas S."/>
            <person name="Riley R."/>
            <person name="LaButti K."/>
            <person name="Pangilinan J."/>
            <person name="Andreopoulos W."/>
            <person name="Lipzen A."/>
            <person name="Yan J."/>
            <person name="Wang M."/>
            <person name="Ng V."/>
            <person name="Grigoriev I.V."/>
            <person name="Spatafora J.W."/>
            <person name="Magnuson J.K."/>
            <person name="Baker S.E."/>
            <person name="Pomraning K.R."/>
        </authorList>
    </citation>
    <scope>NUCLEOTIDE SEQUENCE [LARGE SCALE GENOMIC DNA]</scope>
    <source>
        <strain evidence="2">CBS 7786</strain>
    </source>
</reference>
<name>A0ACC3T000_LIPKO</name>
<organism evidence="1 2">
    <name type="scientific">Lipomyces kononenkoae</name>
    <name type="common">Yeast</name>
    <dbReference type="NCBI Taxonomy" id="34357"/>
    <lineage>
        <taxon>Eukaryota</taxon>
        <taxon>Fungi</taxon>
        <taxon>Dikarya</taxon>
        <taxon>Ascomycota</taxon>
        <taxon>Saccharomycotina</taxon>
        <taxon>Lipomycetes</taxon>
        <taxon>Lipomycetales</taxon>
        <taxon>Lipomycetaceae</taxon>
        <taxon>Lipomyces</taxon>
    </lineage>
</organism>
<dbReference type="Proteomes" id="UP001433508">
    <property type="component" value="Unassembled WGS sequence"/>
</dbReference>
<dbReference type="EMBL" id="MU971372">
    <property type="protein sequence ID" value="KAK9237203.1"/>
    <property type="molecule type" value="Genomic_DNA"/>
</dbReference>
<evidence type="ECO:0000313" key="2">
    <source>
        <dbReference type="Proteomes" id="UP001433508"/>
    </source>
</evidence>
<proteinExistence type="predicted"/>
<gene>
    <name evidence="1" type="ORF">V1525DRAFT_169473</name>
</gene>